<feature type="region of interest" description="Disordered" evidence="1">
    <location>
        <begin position="302"/>
        <end position="338"/>
    </location>
</feature>
<comment type="caution">
    <text evidence="3">The sequence shown here is derived from an EMBL/GenBank/DDBJ whole genome shotgun (WGS) entry which is preliminary data.</text>
</comment>
<proteinExistence type="predicted"/>
<feature type="transmembrane region" description="Helical" evidence="2">
    <location>
        <begin position="20"/>
        <end position="39"/>
    </location>
</feature>
<feature type="compositionally biased region" description="Acidic residues" evidence="1">
    <location>
        <begin position="306"/>
        <end position="324"/>
    </location>
</feature>
<reference evidence="3 4" key="1">
    <citation type="journal article" date="2021" name="ISME Commun">
        <title>Automated analysis of genomic sequences facilitates high-throughput and comprehensive description of bacteria.</title>
        <authorList>
            <person name="Hitch T.C.A."/>
        </authorList>
    </citation>
    <scope>NUCLEOTIDE SEQUENCE [LARGE SCALE GENOMIC DNA]</scope>
    <source>
        <strain evidence="3 4">Sanger_29</strain>
    </source>
</reference>
<sequence length="366" mass="40385">MAEKENQQYKWRQRKKRNTLLAAWIIAVIIVAAAITFVVDGTKNGNPLNVAKRYVENVIGVSDYQVETGARSLNNDNQFVQEYKFTYTADGKEVTKTINMLQQSNKRFGLFDQWGIDGEAAGKTIDLELIAPVGSQVLVNGVAPDASSVKEDENLSPGAVCYALTGVKAQDSKVQVNGLPFDSYETTIDPSTTVLDVREQLVVGENAQTQMTEMAKTMINELFTAAVQEKGASSLSSLFTQAANKDNLYKAIHDNLFQDKTLKVKSITFSDFKPTFGDVYYPGKEEESYIGMEMTLSYTCSYEPTDGQEAESESETETEAETQESETNTSETEKGNGNSATKEAKFYFKYVNGNCTVTTIEVPNAI</sequence>
<evidence type="ECO:0000313" key="4">
    <source>
        <dbReference type="Proteomes" id="UP001652338"/>
    </source>
</evidence>
<gene>
    <name evidence="3" type="ORF">OCV47_02650</name>
</gene>
<dbReference type="Proteomes" id="UP001652338">
    <property type="component" value="Unassembled WGS sequence"/>
</dbReference>
<keyword evidence="2" id="KW-1133">Transmembrane helix</keyword>
<evidence type="ECO:0000313" key="3">
    <source>
        <dbReference type="EMBL" id="MCU6724265.1"/>
    </source>
</evidence>
<keyword evidence="4" id="KW-1185">Reference proteome</keyword>
<keyword evidence="2" id="KW-0812">Transmembrane</keyword>
<dbReference type="RefSeq" id="WP_256298645.1">
    <property type="nucleotide sequence ID" value="NZ_JAOQKE010000002.1"/>
</dbReference>
<organism evidence="3 4">
    <name type="scientific">Muricoprocola aceti</name>
    <dbReference type="NCBI Taxonomy" id="2981772"/>
    <lineage>
        <taxon>Bacteria</taxon>
        <taxon>Bacillati</taxon>
        <taxon>Bacillota</taxon>
        <taxon>Clostridia</taxon>
        <taxon>Lachnospirales</taxon>
        <taxon>Lachnospiraceae</taxon>
        <taxon>Muricoprocola</taxon>
    </lineage>
</organism>
<evidence type="ECO:0000256" key="2">
    <source>
        <dbReference type="SAM" id="Phobius"/>
    </source>
</evidence>
<name>A0ABT2SJ25_9FIRM</name>
<dbReference type="EMBL" id="JAOQKE010000002">
    <property type="protein sequence ID" value="MCU6724265.1"/>
    <property type="molecule type" value="Genomic_DNA"/>
</dbReference>
<accession>A0ABT2SJ25</accession>
<protein>
    <submittedName>
        <fullName evidence="3">Uncharacterized protein</fullName>
    </submittedName>
</protein>
<keyword evidence="2" id="KW-0472">Membrane</keyword>
<evidence type="ECO:0000256" key="1">
    <source>
        <dbReference type="SAM" id="MobiDB-lite"/>
    </source>
</evidence>